<accession>A0ABW0LKN8</accession>
<dbReference type="InterPro" id="IPR023660">
    <property type="entry name" value="Arg_Kinase"/>
</dbReference>
<dbReference type="RefSeq" id="WP_382352899.1">
    <property type="nucleotide sequence ID" value="NZ_JBHSMC010000019.1"/>
</dbReference>
<comment type="activity regulation">
    <text evidence="5">Appears to be allosterically activated by the binding of pArg-containing polypeptides to the pArg-binding pocket localized in the C-terminal domain of McsB.</text>
</comment>
<dbReference type="PANTHER" id="PTHR11547">
    <property type="entry name" value="ARGININE OR CREATINE KINASE"/>
    <property type="match status" value="1"/>
</dbReference>
<comment type="similarity">
    <text evidence="5 6 7">Belongs to the ATP:guanido phosphotransferase family.</text>
</comment>
<comment type="caution">
    <text evidence="9">The sequence shown here is derived from an EMBL/GenBank/DDBJ whole genome shotgun (WGS) entry which is preliminary data.</text>
</comment>
<dbReference type="InterPro" id="IPR022414">
    <property type="entry name" value="ATP-guanido_PTrfase_cat"/>
</dbReference>
<dbReference type="PANTHER" id="PTHR11547:SF38">
    <property type="entry name" value="ARGININE KINASE 1-RELATED"/>
    <property type="match status" value="1"/>
</dbReference>
<evidence type="ECO:0000256" key="6">
    <source>
        <dbReference type="PROSITE-ProRule" id="PRU00843"/>
    </source>
</evidence>
<sequence>MSLEKFLHKAVSSWMSAEGPDSDIILSSRIRLARNLRNHKFTILFSNEEAREILLKVQEVTRQGAFYPYGDMELLEIDEMKALEKRVLVEKHLISPQLAENSSNGGVVLSEQEDISIMVNEEDHIRIQCIFPGFQLMAALERANAIDDVLEEKIDYAFDEQLGYLTSCPTNVGTGLRASVMVHLPGLILTRQMNRIIPAINQLGLVVRGIYGEGSEALGNIFQISNQVTLGKSEEDIVGDLMSVVRQIIAQERSAREALVKTSNIQLEDRVFRSYGILANSRIIETKEAAECLSDVRLGIDAGYINHLSKNILNELMILTQPGFLQLYAGGPLRPAERDIKRAALIRERLKLDKRDSEEEIL</sequence>
<evidence type="ECO:0000313" key="10">
    <source>
        <dbReference type="Proteomes" id="UP001596147"/>
    </source>
</evidence>
<dbReference type="HAMAP" id="MF_00602">
    <property type="entry name" value="Prot_Arg_kinase"/>
    <property type="match status" value="1"/>
</dbReference>
<keyword evidence="10" id="KW-1185">Reference proteome</keyword>
<feature type="binding site" evidence="5 6">
    <location>
        <begin position="208"/>
        <end position="213"/>
    </location>
    <ligand>
        <name>ATP</name>
        <dbReference type="ChEBI" id="CHEBI:30616"/>
    </ligand>
</feature>
<evidence type="ECO:0000256" key="5">
    <source>
        <dbReference type="HAMAP-Rule" id="MF_00602"/>
    </source>
</evidence>
<dbReference type="InterPro" id="IPR022415">
    <property type="entry name" value="ATP-guanido_PTrfase_AS"/>
</dbReference>
<keyword evidence="5" id="KW-0021">Allosteric enzyme</keyword>
<dbReference type="CDD" id="cd07930">
    <property type="entry name" value="bacterial_phosphagen_kinase"/>
    <property type="match status" value="1"/>
</dbReference>
<evidence type="ECO:0000259" key="8">
    <source>
        <dbReference type="PROSITE" id="PS51510"/>
    </source>
</evidence>
<evidence type="ECO:0000256" key="7">
    <source>
        <dbReference type="RuleBase" id="RU000505"/>
    </source>
</evidence>
<feature type="binding site" evidence="5 6">
    <location>
        <position position="92"/>
    </location>
    <ligand>
        <name>ATP</name>
        <dbReference type="ChEBI" id="CHEBI:30616"/>
    </ligand>
</feature>
<keyword evidence="4 5" id="KW-0067">ATP-binding</keyword>
<dbReference type="NCBIfam" id="NF002194">
    <property type="entry name" value="PRK01059.1-4"/>
    <property type="match status" value="1"/>
</dbReference>
<dbReference type="Pfam" id="PF00217">
    <property type="entry name" value="ATP-gua_Ptrans"/>
    <property type="match status" value="1"/>
</dbReference>
<proteinExistence type="inferred from homology"/>
<evidence type="ECO:0000313" key="9">
    <source>
        <dbReference type="EMBL" id="MFC5465836.1"/>
    </source>
</evidence>
<dbReference type="Gene3D" id="3.30.590.10">
    <property type="entry name" value="Glutamine synthetase/guanido kinase, catalytic domain"/>
    <property type="match status" value="1"/>
</dbReference>
<feature type="binding site" evidence="5 6">
    <location>
        <begin position="27"/>
        <end position="31"/>
    </location>
    <ligand>
        <name>ATP</name>
        <dbReference type="ChEBI" id="CHEBI:30616"/>
    </ligand>
</feature>
<dbReference type="PROSITE" id="PS00112">
    <property type="entry name" value="PHOSPHAGEN_KINASE"/>
    <property type="match status" value="1"/>
</dbReference>
<keyword evidence="1 5" id="KW-0808">Transferase</keyword>
<dbReference type="SUPFAM" id="SSF55931">
    <property type="entry name" value="Glutamine synthetase/guanido kinase"/>
    <property type="match status" value="1"/>
</dbReference>
<dbReference type="NCBIfam" id="NF002195">
    <property type="entry name" value="PRK01059.1-5"/>
    <property type="match status" value="1"/>
</dbReference>
<comment type="function">
    <text evidence="5">Catalyzes the specific phosphorylation of arginine residues in a large number of proteins. Is part of the bacterial stress response system. Protein arginine phosphorylation has a physiologically important role and is involved in the regulation of many critical cellular processes, such as protein homeostasis, motility, competence, and stringent and stress responses, by regulating gene expression and protein activity.</text>
</comment>
<feature type="domain" description="Phosphagen kinase C-terminal" evidence="8">
    <location>
        <begin position="24"/>
        <end position="255"/>
    </location>
</feature>
<evidence type="ECO:0000256" key="4">
    <source>
        <dbReference type="ARBA" id="ARBA00022840"/>
    </source>
</evidence>
<keyword evidence="3 5" id="KW-0418">Kinase</keyword>
<organism evidence="9 10">
    <name type="scientific">Lederbergia graminis</name>
    <dbReference type="NCBI Taxonomy" id="735518"/>
    <lineage>
        <taxon>Bacteria</taxon>
        <taxon>Bacillati</taxon>
        <taxon>Bacillota</taxon>
        <taxon>Bacilli</taxon>
        <taxon>Bacillales</taxon>
        <taxon>Bacillaceae</taxon>
        <taxon>Lederbergia</taxon>
    </lineage>
</organism>
<evidence type="ECO:0000256" key="3">
    <source>
        <dbReference type="ARBA" id="ARBA00022777"/>
    </source>
</evidence>
<dbReference type="InterPro" id="IPR014746">
    <property type="entry name" value="Gln_synth/guanido_kin_cat_dom"/>
</dbReference>
<reference evidence="10" key="1">
    <citation type="journal article" date="2019" name="Int. J. Syst. Evol. Microbiol.">
        <title>The Global Catalogue of Microorganisms (GCM) 10K type strain sequencing project: providing services to taxonomists for standard genome sequencing and annotation.</title>
        <authorList>
            <consortium name="The Broad Institute Genomics Platform"/>
            <consortium name="The Broad Institute Genome Sequencing Center for Infectious Disease"/>
            <person name="Wu L."/>
            <person name="Ma J."/>
        </authorList>
    </citation>
    <scope>NUCLEOTIDE SEQUENCE [LARGE SCALE GENOMIC DNA]</scope>
    <source>
        <strain evidence="10">CGMCC 1.12237</strain>
    </source>
</reference>
<feature type="binding site" evidence="5 6">
    <location>
        <position position="126"/>
    </location>
    <ligand>
        <name>ATP</name>
        <dbReference type="ChEBI" id="CHEBI:30616"/>
    </ligand>
</feature>
<comment type="catalytic activity">
    <reaction evidence="5">
        <text>L-arginyl-[protein] + ATP = N(omega)-phospho-L-arginyl-[protein] + ADP + H(+)</text>
        <dbReference type="Rhea" id="RHEA:43384"/>
        <dbReference type="Rhea" id="RHEA-COMP:10532"/>
        <dbReference type="Rhea" id="RHEA-COMP:10533"/>
        <dbReference type="ChEBI" id="CHEBI:15378"/>
        <dbReference type="ChEBI" id="CHEBI:29965"/>
        <dbReference type="ChEBI" id="CHEBI:30616"/>
        <dbReference type="ChEBI" id="CHEBI:83226"/>
        <dbReference type="ChEBI" id="CHEBI:456216"/>
        <dbReference type="EC" id="2.7.14.1"/>
    </reaction>
</comment>
<name>A0ABW0LKN8_9BACI</name>
<dbReference type="Proteomes" id="UP001596147">
    <property type="component" value="Unassembled WGS sequence"/>
</dbReference>
<keyword evidence="2 5" id="KW-0547">Nucleotide-binding</keyword>
<protein>
    <recommendedName>
        <fullName evidence="5">Protein-arginine kinase</fullName>
        <ecNumber evidence="5">2.7.14.1</ecNumber>
    </recommendedName>
</protein>
<feature type="binding site" evidence="5 6">
    <location>
        <begin position="177"/>
        <end position="181"/>
    </location>
    <ligand>
        <name>ATP</name>
        <dbReference type="ChEBI" id="CHEBI:30616"/>
    </ligand>
</feature>
<dbReference type="GO" id="GO:1990424">
    <property type="term" value="F:protein arginine kinase activity"/>
    <property type="evidence" value="ECO:0007669"/>
    <property type="project" value="UniProtKB-EC"/>
</dbReference>
<feature type="short sequence motif" description="RDXXRA motif of the pArg binding pocket involved in allosteric regulation" evidence="5">
    <location>
        <begin position="338"/>
        <end position="343"/>
    </location>
</feature>
<dbReference type="InterPro" id="IPR000749">
    <property type="entry name" value="ATP-guanido_PTrfase"/>
</dbReference>
<dbReference type="EC" id="2.7.14.1" evidence="5"/>
<evidence type="ECO:0000256" key="1">
    <source>
        <dbReference type="ARBA" id="ARBA00022679"/>
    </source>
</evidence>
<gene>
    <name evidence="5" type="primary">mcsB</name>
    <name evidence="9" type="ORF">ACFPM4_13980</name>
</gene>
<dbReference type="EMBL" id="JBHSMC010000019">
    <property type="protein sequence ID" value="MFC5465836.1"/>
    <property type="molecule type" value="Genomic_DNA"/>
</dbReference>
<evidence type="ECO:0000256" key="2">
    <source>
        <dbReference type="ARBA" id="ARBA00022741"/>
    </source>
</evidence>
<dbReference type="PROSITE" id="PS51510">
    <property type="entry name" value="PHOSPHAGEN_KINASE_C"/>
    <property type="match status" value="1"/>
</dbReference>